<proteinExistence type="predicted"/>
<dbReference type="AlphaFoldDB" id="A0A4S8MS71"/>
<dbReference type="EMBL" id="ML179045">
    <property type="protein sequence ID" value="THV05980.1"/>
    <property type="molecule type" value="Genomic_DNA"/>
</dbReference>
<evidence type="ECO:0000256" key="1">
    <source>
        <dbReference type="SAM" id="MobiDB-lite"/>
    </source>
</evidence>
<feature type="compositionally biased region" description="Basic and acidic residues" evidence="1">
    <location>
        <begin position="1"/>
        <end position="11"/>
    </location>
</feature>
<accession>A0A4S8MS71</accession>
<keyword evidence="3" id="KW-1185">Reference proteome</keyword>
<reference evidence="2 3" key="1">
    <citation type="journal article" date="2019" name="Nat. Ecol. Evol.">
        <title>Megaphylogeny resolves global patterns of mushroom evolution.</title>
        <authorList>
            <person name="Varga T."/>
            <person name="Krizsan K."/>
            <person name="Foldi C."/>
            <person name="Dima B."/>
            <person name="Sanchez-Garcia M."/>
            <person name="Sanchez-Ramirez S."/>
            <person name="Szollosi G.J."/>
            <person name="Szarkandi J.G."/>
            <person name="Papp V."/>
            <person name="Albert L."/>
            <person name="Andreopoulos W."/>
            <person name="Angelini C."/>
            <person name="Antonin V."/>
            <person name="Barry K.W."/>
            <person name="Bougher N.L."/>
            <person name="Buchanan P."/>
            <person name="Buyck B."/>
            <person name="Bense V."/>
            <person name="Catcheside P."/>
            <person name="Chovatia M."/>
            <person name="Cooper J."/>
            <person name="Damon W."/>
            <person name="Desjardin D."/>
            <person name="Finy P."/>
            <person name="Geml J."/>
            <person name="Haridas S."/>
            <person name="Hughes K."/>
            <person name="Justo A."/>
            <person name="Karasinski D."/>
            <person name="Kautmanova I."/>
            <person name="Kiss B."/>
            <person name="Kocsube S."/>
            <person name="Kotiranta H."/>
            <person name="LaButti K.M."/>
            <person name="Lechner B.E."/>
            <person name="Liimatainen K."/>
            <person name="Lipzen A."/>
            <person name="Lukacs Z."/>
            <person name="Mihaltcheva S."/>
            <person name="Morgado L.N."/>
            <person name="Niskanen T."/>
            <person name="Noordeloos M.E."/>
            <person name="Ohm R.A."/>
            <person name="Ortiz-Santana B."/>
            <person name="Ovrebo C."/>
            <person name="Racz N."/>
            <person name="Riley R."/>
            <person name="Savchenko A."/>
            <person name="Shiryaev A."/>
            <person name="Soop K."/>
            <person name="Spirin V."/>
            <person name="Szebenyi C."/>
            <person name="Tomsovsky M."/>
            <person name="Tulloss R.E."/>
            <person name="Uehling J."/>
            <person name="Grigoriev I.V."/>
            <person name="Vagvolgyi C."/>
            <person name="Papp T."/>
            <person name="Martin F.M."/>
            <person name="Miettinen O."/>
            <person name="Hibbett D.S."/>
            <person name="Nagy L.G."/>
        </authorList>
    </citation>
    <scope>NUCLEOTIDE SEQUENCE [LARGE SCALE GENOMIC DNA]</scope>
    <source>
        <strain evidence="2 3">CBS 962.96</strain>
    </source>
</reference>
<dbReference type="OrthoDB" id="10251155at2759"/>
<evidence type="ECO:0000313" key="3">
    <source>
        <dbReference type="Proteomes" id="UP000297245"/>
    </source>
</evidence>
<evidence type="ECO:0000313" key="2">
    <source>
        <dbReference type="EMBL" id="THV05980.1"/>
    </source>
</evidence>
<protein>
    <submittedName>
        <fullName evidence="2">Uncharacterized protein</fullName>
    </submittedName>
</protein>
<name>A0A4S8MS71_DENBC</name>
<organism evidence="2 3">
    <name type="scientific">Dendrothele bispora (strain CBS 962.96)</name>
    <dbReference type="NCBI Taxonomy" id="1314807"/>
    <lineage>
        <taxon>Eukaryota</taxon>
        <taxon>Fungi</taxon>
        <taxon>Dikarya</taxon>
        <taxon>Basidiomycota</taxon>
        <taxon>Agaricomycotina</taxon>
        <taxon>Agaricomycetes</taxon>
        <taxon>Agaricomycetidae</taxon>
        <taxon>Agaricales</taxon>
        <taxon>Agaricales incertae sedis</taxon>
        <taxon>Dendrothele</taxon>
    </lineage>
</organism>
<dbReference type="Proteomes" id="UP000297245">
    <property type="component" value="Unassembled WGS sequence"/>
</dbReference>
<feature type="region of interest" description="Disordered" evidence="1">
    <location>
        <begin position="1"/>
        <end position="20"/>
    </location>
</feature>
<gene>
    <name evidence="2" type="ORF">K435DRAFT_40559</name>
</gene>
<sequence length="212" mass="24569">MNQWEDYHQNPDDWLLPTPQDTTKLTKEQLRDREHRHWADTLQEFIPFWLRTIDAATRGEVLKLSDFFDSLEQSDDTWPPHGSNPWAYPDAQSRYGGLANRQTSNHSWHWGSANKHDDAARWGIDEGEIAPKWDAGHVSHSSGASCKATGFHRQNLVLRDVSAKDYNFVEDIARQEAVDGIRKQKMHTFFELPTDEKVKRIHALIHTLRSTS</sequence>